<dbReference type="Proteomes" id="UP000004949">
    <property type="component" value="Unassembled WGS sequence"/>
</dbReference>
<gene>
    <name evidence="2" type="ORF">GMO_04140</name>
</gene>
<protein>
    <submittedName>
        <fullName evidence="2">Uncharacterized protein</fullName>
    </submittedName>
</protein>
<keyword evidence="3" id="KW-1185">Reference proteome</keyword>
<evidence type="ECO:0000313" key="2">
    <source>
        <dbReference type="EMBL" id="EHH69107.1"/>
    </source>
</evidence>
<feature type="region of interest" description="Disordered" evidence="1">
    <location>
        <begin position="1"/>
        <end position="54"/>
    </location>
</feature>
<comment type="caution">
    <text evidence="2">The sequence shown here is derived from an EMBL/GenBank/DDBJ whole genome shotgun (WGS) entry which is preliminary data.</text>
</comment>
<name>G6XFZ9_9PROT</name>
<dbReference type="PATRIC" id="fig|1088869.3.peg.417"/>
<feature type="compositionally biased region" description="Polar residues" evidence="1">
    <location>
        <begin position="40"/>
        <end position="54"/>
    </location>
</feature>
<proteinExistence type="predicted"/>
<organism evidence="2 3">
    <name type="scientific">Gluconobacter morbifer G707</name>
    <dbReference type="NCBI Taxonomy" id="1088869"/>
    <lineage>
        <taxon>Bacteria</taxon>
        <taxon>Pseudomonadati</taxon>
        <taxon>Pseudomonadota</taxon>
        <taxon>Alphaproteobacteria</taxon>
        <taxon>Acetobacterales</taxon>
        <taxon>Acetobacteraceae</taxon>
        <taxon>Gluconobacter</taxon>
    </lineage>
</organism>
<reference evidence="2 3" key="1">
    <citation type="submission" date="2011-10" db="EMBL/GenBank/DDBJ databases">
        <title>Genome sequence of Gluconobacter morbifer G707, isolated from Drosophila gut.</title>
        <authorList>
            <person name="Lee W.-J."/>
            <person name="Kim E.-K."/>
        </authorList>
    </citation>
    <scope>NUCLEOTIDE SEQUENCE [LARGE SCALE GENOMIC DNA]</scope>
    <source>
        <strain evidence="2 3">G707</strain>
    </source>
</reference>
<dbReference type="AlphaFoldDB" id="G6XFZ9"/>
<accession>G6XFZ9</accession>
<dbReference type="EMBL" id="AGQV01000001">
    <property type="protein sequence ID" value="EHH69107.1"/>
    <property type="molecule type" value="Genomic_DNA"/>
</dbReference>
<evidence type="ECO:0000313" key="3">
    <source>
        <dbReference type="Proteomes" id="UP000004949"/>
    </source>
</evidence>
<sequence length="54" mass="5619">MIPNSGRTETIPLPSVSGDGGNCGRPTRAVLPPLRGTGEVPTTETYSPQRPDNA</sequence>
<evidence type="ECO:0000256" key="1">
    <source>
        <dbReference type="SAM" id="MobiDB-lite"/>
    </source>
</evidence>